<feature type="non-terminal residue" evidence="5">
    <location>
        <position position="1"/>
    </location>
</feature>
<keyword evidence="3" id="KW-0325">Glycoprotein</keyword>
<comment type="caution">
    <text evidence="5">The sequence shown here is derived from an EMBL/GenBank/DDBJ whole genome shotgun (WGS) entry which is preliminary data.</text>
</comment>
<dbReference type="InterPro" id="IPR001258">
    <property type="entry name" value="NHL_repeat"/>
</dbReference>
<dbReference type="EMBL" id="CAJNRE010019851">
    <property type="protein sequence ID" value="CAF2212981.1"/>
    <property type="molecule type" value="Genomic_DNA"/>
</dbReference>
<protein>
    <recommendedName>
        <fullName evidence="7">NHL repeat-containing protein</fullName>
    </recommendedName>
</protein>
<dbReference type="PANTHER" id="PTHR10680:SF14">
    <property type="entry name" value="PEPTIDYL-GLYCINE ALPHA-AMIDATING MONOOXYGENASE"/>
    <property type="match status" value="1"/>
</dbReference>
<evidence type="ECO:0000256" key="1">
    <source>
        <dbReference type="ARBA" id="ARBA00022729"/>
    </source>
</evidence>
<dbReference type="GO" id="GO:0005576">
    <property type="term" value="C:extracellular region"/>
    <property type="evidence" value="ECO:0007669"/>
    <property type="project" value="TreeGrafter"/>
</dbReference>
<dbReference type="Proteomes" id="UP000663824">
    <property type="component" value="Unassembled WGS sequence"/>
</dbReference>
<evidence type="ECO:0000313" key="5">
    <source>
        <dbReference type="EMBL" id="CAF2212981.1"/>
    </source>
</evidence>
<evidence type="ECO:0000256" key="2">
    <source>
        <dbReference type="ARBA" id="ARBA00022737"/>
    </source>
</evidence>
<name>A0A816ZLK7_9BILA</name>
<dbReference type="SUPFAM" id="SSF101898">
    <property type="entry name" value="NHL repeat"/>
    <property type="match status" value="1"/>
</dbReference>
<dbReference type="AlphaFoldDB" id="A0A816ZLK7"/>
<evidence type="ECO:0008006" key="7">
    <source>
        <dbReference type="Google" id="ProtNLM"/>
    </source>
</evidence>
<evidence type="ECO:0000256" key="4">
    <source>
        <dbReference type="PROSITE-ProRule" id="PRU00504"/>
    </source>
</evidence>
<sequence length="306" mass="34643">SYNEPEICPNATWDQTGVTVVNQPVIGKSTPGIFVDTNNTLYVASNDRKRIFIFFENGTNSTHELASSSEASTIFVITNDEIYFQNSKEQGQVERWSRNLMSSVPVAEFKNRCYGLFIDTSNTLYCSMYDNNKVQKKSLNDNSKKPETVTEKLSKPLGISVDTHMYLYVADSDNNRIQLFKPGQKKGTTVAGKGIQNKLELSNPTDLVLDADGDLFIVDNGNDRVIRANEYDYWCIIGCNGSQRSTSNPLIKPYALRFDRRGNLFVADKSNYRVQKFTIKLNSCSKYNLKNLTIKIEHFNKLSQTP</sequence>
<dbReference type="InterPro" id="IPR011042">
    <property type="entry name" value="6-blade_b-propeller_TolB-like"/>
</dbReference>
<proteinExistence type="predicted"/>
<dbReference type="PANTHER" id="PTHR10680">
    <property type="entry name" value="PEPTIDYL-GLYCINE ALPHA-AMIDATING MONOOXYGENASE"/>
    <property type="match status" value="1"/>
</dbReference>
<keyword evidence="2" id="KW-0677">Repeat</keyword>
<gene>
    <name evidence="5" type="ORF">MBJ925_LOCUS35979</name>
</gene>
<evidence type="ECO:0000256" key="3">
    <source>
        <dbReference type="ARBA" id="ARBA00023180"/>
    </source>
</evidence>
<dbReference type="CDD" id="cd05819">
    <property type="entry name" value="NHL"/>
    <property type="match status" value="1"/>
</dbReference>
<accession>A0A816ZLK7</accession>
<feature type="repeat" description="NHL" evidence="4">
    <location>
        <begin position="153"/>
        <end position="183"/>
    </location>
</feature>
<evidence type="ECO:0000313" key="6">
    <source>
        <dbReference type="Proteomes" id="UP000663824"/>
    </source>
</evidence>
<organism evidence="5 6">
    <name type="scientific">Rotaria magnacalcarata</name>
    <dbReference type="NCBI Taxonomy" id="392030"/>
    <lineage>
        <taxon>Eukaryota</taxon>
        <taxon>Metazoa</taxon>
        <taxon>Spiralia</taxon>
        <taxon>Gnathifera</taxon>
        <taxon>Rotifera</taxon>
        <taxon>Eurotatoria</taxon>
        <taxon>Bdelloidea</taxon>
        <taxon>Philodinida</taxon>
        <taxon>Philodinidae</taxon>
        <taxon>Rotaria</taxon>
    </lineage>
</organism>
<reference evidence="5" key="1">
    <citation type="submission" date="2021-02" db="EMBL/GenBank/DDBJ databases">
        <authorList>
            <person name="Nowell W R."/>
        </authorList>
    </citation>
    <scope>NUCLEOTIDE SEQUENCE</scope>
</reference>
<dbReference type="PROSITE" id="PS51125">
    <property type="entry name" value="NHL"/>
    <property type="match status" value="1"/>
</dbReference>
<dbReference type="Gene3D" id="2.120.10.30">
    <property type="entry name" value="TolB, C-terminal domain"/>
    <property type="match status" value="1"/>
</dbReference>
<keyword evidence="1" id="KW-0732">Signal</keyword>